<sequence length="296" mass="31333">MPRLTAAAVLLLASVALAHGGHAEGDDEGLSYAESHMHNEHHIDSFDPPAFFKLHDLDSDGFWSADEIAALYGLRHHSVLDPHRASTVPDGLETRVVAEVLGKLDTDGDDHHKLEEEEDARQRIFQGLAPDADLEEDHEVVDPLDVHEHAAGEGVGGDGFTGDEEVPLVSGVDGGNEEPVVSEGGAEGAAAGQEGAAAGQEGAAAGQEDAAQEDKEDAPVYEEAPTEAAAADAAHITITPDDPGFRAARAAARTPPRRINPEGSNANRRGHTPEHRLKADTPYKFKMRAGIRGDEF</sequence>
<dbReference type="PANTHER" id="PTHR19237:SF20">
    <property type="entry name" value="NUCLEOBINDIN 1"/>
    <property type="match status" value="1"/>
</dbReference>
<dbReference type="SUPFAM" id="SSF47473">
    <property type="entry name" value="EF-hand"/>
    <property type="match status" value="1"/>
</dbReference>
<dbReference type="PANTHER" id="PTHR19237">
    <property type="entry name" value="NUCLEOBINDIN"/>
    <property type="match status" value="1"/>
</dbReference>
<protein>
    <recommendedName>
        <fullName evidence="6">EF-hand domain-containing protein</fullName>
    </recommendedName>
</protein>
<dbReference type="InterPro" id="IPR011992">
    <property type="entry name" value="EF-hand-dom_pair"/>
</dbReference>
<reference evidence="4 5" key="1">
    <citation type="submission" date="2023-08" db="EMBL/GenBank/DDBJ databases">
        <title>Annotated Genome Sequence of Vanrija albida AlHP1.</title>
        <authorList>
            <person name="Herzog R."/>
        </authorList>
    </citation>
    <scope>NUCLEOTIDE SEQUENCE [LARGE SCALE GENOMIC DNA]</scope>
    <source>
        <strain evidence="4 5">AlHP1</strain>
    </source>
</reference>
<keyword evidence="1 3" id="KW-0732">Signal</keyword>
<comment type="caution">
    <text evidence="4">The sequence shown here is derived from an EMBL/GenBank/DDBJ whole genome shotgun (WGS) entry which is preliminary data.</text>
</comment>
<dbReference type="EMBL" id="JBBXJM010000003">
    <property type="protein sequence ID" value="KAL1409493.1"/>
    <property type="molecule type" value="Genomic_DNA"/>
</dbReference>
<evidence type="ECO:0000313" key="5">
    <source>
        <dbReference type="Proteomes" id="UP001565368"/>
    </source>
</evidence>
<feature type="compositionally biased region" description="Basic and acidic residues" evidence="2">
    <location>
        <begin position="271"/>
        <end position="281"/>
    </location>
</feature>
<dbReference type="Proteomes" id="UP001565368">
    <property type="component" value="Unassembled WGS sequence"/>
</dbReference>
<feature type="chain" id="PRO_5045398841" description="EF-hand domain-containing protein" evidence="3">
    <location>
        <begin position="24"/>
        <end position="296"/>
    </location>
</feature>
<evidence type="ECO:0000313" key="4">
    <source>
        <dbReference type="EMBL" id="KAL1409493.1"/>
    </source>
</evidence>
<dbReference type="RefSeq" id="XP_069209437.1">
    <property type="nucleotide sequence ID" value="XM_069352019.1"/>
</dbReference>
<dbReference type="InterPro" id="IPR040250">
    <property type="entry name" value="Nucleobindin"/>
</dbReference>
<accession>A0ABR3Q412</accession>
<feature type="signal peptide" evidence="3">
    <location>
        <begin position="1"/>
        <end position="23"/>
    </location>
</feature>
<dbReference type="GeneID" id="95984519"/>
<evidence type="ECO:0008006" key="6">
    <source>
        <dbReference type="Google" id="ProtNLM"/>
    </source>
</evidence>
<evidence type="ECO:0000256" key="1">
    <source>
        <dbReference type="ARBA" id="ARBA00022729"/>
    </source>
</evidence>
<feature type="compositionally biased region" description="Acidic residues" evidence="2">
    <location>
        <begin position="210"/>
        <end position="220"/>
    </location>
</feature>
<dbReference type="Gene3D" id="1.10.238.10">
    <property type="entry name" value="EF-hand"/>
    <property type="match status" value="1"/>
</dbReference>
<keyword evidence="5" id="KW-1185">Reference proteome</keyword>
<gene>
    <name evidence="4" type="ORF">Q8F55_003476</name>
</gene>
<feature type="region of interest" description="Disordered" evidence="2">
    <location>
        <begin position="149"/>
        <end position="281"/>
    </location>
</feature>
<feature type="compositionally biased region" description="Low complexity" evidence="2">
    <location>
        <begin position="188"/>
        <end position="209"/>
    </location>
</feature>
<organism evidence="4 5">
    <name type="scientific">Vanrija albida</name>
    <dbReference type="NCBI Taxonomy" id="181172"/>
    <lineage>
        <taxon>Eukaryota</taxon>
        <taxon>Fungi</taxon>
        <taxon>Dikarya</taxon>
        <taxon>Basidiomycota</taxon>
        <taxon>Agaricomycotina</taxon>
        <taxon>Tremellomycetes</taxon>
        <taxon>Trichosporonales</taxon>
        <taxon>Trichosporonaceae</taxon>
        <taxon>Vanrija</taxon>
    </lineage>
</organism>
<name>A0ABR3Q412_9TREE</name>
<proteinExistence type="predicted"/>
<feature type="compositionally biased region" description="Low complexity" evidence="2">
    <location>
        <begin position="222"/>
        <end position="254"/>
    </location>
</feature>
<evidence type="ECO:0000256" key="2">
    <source>
        <dbReference type="SAM" id="MobiDB-lite"/>
    </source>
</evidence>
<evidence type="ECO:0000256" key="3">
    <source>
        <dbReference type="SAM" id="SignalP"/>
    </source>
</evidence>